<gene>
    <name evidence="1" type="ORF">SAMN05443638_10474</name>
</gene>
<dbReference type="RefSeq" id="WP_072893148.1">
    <property type="nucleotide sequence ID" value="NZ_FQVM01000004.1"/>
</dbReference>
<dbReference type="Proteomes" id="UP000184035">
    <property type="component" value="Unassembled WGS sequence"/>
</dbReference>
<reference evidence="1 2" key="1">
    <citation type="submission" date="2016-11" db="EMBL/GenBank/DDBJ databases">
        <authorList>
            <person name="Jaros S."/>
            <person name="Januszkiewicz K."/>
            <person name="Wedrychowicz H."/>
        </authorList>
    </citation>
    <scope>NUCLEOTIDE SEQUENCE [LARGE SCALE GENOMIC DNA]</scope>
    <source>
        <strain evidence="1 2">DSM 2631</strain>
    </source>
</reference>
<dbReference type="STRING" id="1533.SAMN05443638_10474"/>
<protein>
    <submittedName>
        <fullName evidence="1">Uncharacterized protein</fullName>
    </submittedName>
</protein>
<dbReference type="OrthoDB" id="1929132at2"/>
<dbReference type="EMBL" id="FQVM01000004">
    <property type="protein sequence ID" value="SHE52672.1"/>
    <property type="molecule type" value="Genomic_DNA"/>
</dbReference>
<organism evidence="1 2">
    <name type="scientific">Clostridium fallax</name>
    <dbReference type="NCBI Taxonomy" id="1533"/>
    <lineage>
        <taxon>Bacteria</taxon>
        <taxon>Bacillati</taxon>
        <taxon>Bacillota</taxon>
        <taxon>Clostridia</taxon>
        <taxon>Eubacteriales</taxon>
        <taxon>Clostridiaceae</taxon>
        <taxon>Clostridium</taxon>
    </lineage>
</organism>
<dbReference type="SUPFAM" id="SSF53187">
    <property type="entry name" value="Zn-dependent exopeptidases"/>
    <property type="match status" value="1"/>
</dbReference>
<evidence type="ECO:0000313" key="2">
    <source>
        <dbReference type="Proteomes" id="UP000184035"/>
    </source>
</evidence>
<evidence type="ECO:0000313" key="1">
    <source>
        <dbReference type="EMBL" id="SHE52672.1"/>
    </source>
</evidence>
<name>A0A1M4U7C6_9CLOT</name>
<dbReference type="AlphaFoldDB" id="A0A1M4U7C6"/>
<keyword evidence="2" id="KW-1185">Reference proteome</keyword>
<proteinExistence type="predicted"/>
<sequence length="146" mass="17126">MKYGIDIINEEINLSFLRKLEDSNIFIIDFSKIRGNLHGDNLQKKVLLANQTKIDVYISIRENLEDSNSLEILRGDSDKEVYFENILKNQIENIDWKMLKINNEKKLYLIKNIKSPTIIINISKTYSPRNLEKLINLLVNKLVSIF</sequence>
<accession>A0A1M4U7C6</accession>